<evidence type="ECO:0000256" key="4">
    <source>
        <dbReference type="ARBA" id="ARBA00022989"/>
    </source>
</evidence>
<evidence type="ECO:0000256" key="1">
    <source>
        <dbReference type="ARBA" id="ARBA00004236"/>
    </source>
</evidence>
<dbReference type="GO" id="GO:0016020">
    <property type="term" value="C:membrane"/>
    <property type="evidence" value="ECO:0007669"/>
    <property type="project" value="InterPro"/>
</dbReference>
<evidence type="ECO:0000256" key="3">
    <source>
        <dbReference type="ARBA" id="ARBA00022692"/>
    </source>
</evidence>
<protein>
    <recommendedName>
        <fullName evidence="9">Flagellar protein</fullName>
    </recommendedName>
</protein>
<proteinExistence type="predicted"/>
<dbReference type="InterPro" id="IPR022781">
    <property type="entry name" value="Flagellar_biosynth_FliO"/>
</dbReference>
<evidence type="ECO:0000256" key="6">
    <source>
        <dbReference type="SAM" id="Phobius"/>
    </source>
</evidence>
<reference evidence="7 8" key="1">
    <citation type="submission" date="2008-11" db="EMBL/GenBank/DDBJ databases">
        <title>Draft genome sequence of Bacteroides pectinophilus (ATCC 43243).</title>
        <authorList>
            <person name="Sudarsanam P."/>
            <person name="Ley R."/>
            <person name="Guruge J."/>
            <person name="Turnbaugh P.J."/>
            <person name="Mahowald M."/>
            <person name="Liep D."/>
            <person name="Gordon J."/>
        </authorList>
    </citation>
    <scope>NUCLEOTIDE SEQUENCE [LARGE SCALE GENOMIC DNA]</scope>
    <source>
        <strain evidence="7 8">ATCC 43243</strain>
    </source>
</reference>
<dbReference type="eggNOG" id="COG3190">
    <property type="taxonomic scope" value="Bacteria"/>
</dbReference>
<reference evidence="7 8" key="2">
    <citation type="submission" date="2008-11" db="EMBL/GenBank/DDBJ databases">
        <authorList>
            <person name="Fulton L."/>
            <person name="Clifton S."/>
            <person name="Fulton B."/>
            <person name="Xu J."/>
            <person name="Minx P."/>
            <person name="Pepin K.H."/>
            <person name="Johnson M."/>
            <person name="Bhonagiri V."/>
            <person name="Nash W.E."/>
            <person name="Mardis E.R."/>
            <person name="Wilson R.K."/>
        </authorList>
    </citation>
    <scope>NUCLEOTIDE SEQUENCE [LARGE SCALE GENOMIC DNA]</scope>
    <source>
        <strain evidence="7 8">ATCC 43243</strain>
    </source>
</reference>
<dbReference type="AlphaFoldDB" id="B7ATS5"/>
<dbReference type="Pfam" id="PF04347">
    <property type="entry name" value="FliO"/>
    <property type="match status" value="1"/>
</dbReference>
<keyword evidence="2" id="KW-1003">Cell membrane</keyword>
<evidence type="ECO:0008006" key="9">
    <source>
        <dbReference type="Google" id="ProtNLM"/>
    </source>
</evidence>
<evidence type="ECO:0000256" key="5">
    <source>
        <dbReference type="ARBA" id="ARBA00023136"/>
    </source>
</evidence>
<sequence>MAFLKISSGTIDSIAQLISMILIFIFVLALTYFTTRFVGSYQKNKMAGSNVNVLETFRISNNKYIQIIKIGKKYFAIAVCKDTITYLCELDGEDLIYNSTTTESHSDSFKAILDKLKKDKPED</sequence>
<dbReference type="EMBL" id="ABVQ01000036">
    <property type="protein sequence ID" value="EEC57059.1"/>
    <property type="molecule type" value="Genomic_DNA"/>
</dbReference>
<gene>
    <name evidence="7" type="ORF">BACPEC_01547</name>
</gene>
<evidence type="ECO:0000313" key="8">
    <source>
        <dbReference type="Proteomes" id="UP000003136"/>
    </source>
</evidence>
<keyword evidence="4 6" id="KW-1133">Transmembrane helix</keyword>
<comment type="caution">
    <text evidence="7">The sequence shown here is derived from an EMBL/GenBank/DDBJ whole genome shotgun (WGS) entry which is preliminary data.</text>
</comment>
<dbReference type="GO" id="GO:0044781">
    <property type="term" value="P:bacterial-type flagellum organization"/>
    <property type="evidence" value="ECO:0007669"/>
    <property type="project" value="InterPro"/>
</dbReference>
<evidence type="ECO:0000256" key="2">
    <source>
        <dbReference type="ARBA" id="ARBA00022475"/>
    </source>
</evidence>
<name>B7ATS5_9FIRM</name>
<accession>B7ATS5</accession>
<dbReference type="Proteomes" id="UP000003136">
    <property type="component" value="Unassembled WGS sequence"/>
</dbReference>
<keyword evidence="8" id="KW-1185">Reference proteome</keyword>
<comment type="subcellular location">
    <subcellularLocation>
        <location evidence="1">Cell membrane</location>
    </subcellularLocation>
</comment>
<dbReference type="STRING" id="483218.BACPEC_01547"/>
<keyword evidence="3 6" id="KW-0812">Transmembrane</keyword>
<feature type="transmembrane region" description="Helical" evidence="6">
    <location>
        <begin position="14"/>
        <end position="35"/>
    </location>
</feature>
<dbReference type="HOGENOM" id="CLU_152430_1_0_9"/>
<keyword evidence="5 6" id="KW-0472">Membrane</keyword>
<evidence type="ECO:0000313" key="7">
    <source>
        <dbReference type="EMBL" id="EEC57059.1"/>
    </source>
</evidence>
<organism evidence="7 8">
    <name type="scientific">[Bacteroides] pectinophilus ATCC 43243</name>
    <dbReference type="NCBI Taxonomy" id="483218"/>
    <lineage>
        <taxon>Bacteria</taxon>
        <taxon>Bacillati</taxon>
        <taxon>Bacillota</taxon>
        <taxon>Clostridia</taxon>
        <taxon>Eubacteriales</taxon>
    </lineage>
</organism>